<evidence type="ECO:0008006" key="4">
    <source>
        <dbReference type="Google" id="ProtNLM"/>
    </source>
</evidence>
<dbReference type="Proteomes" id="UP001206128">
    <property type="component" value="Unassembled WGS sequence"/>
</dbReference>
<dbReference type="NCBIfam" id="NF038085">
    <property type="entry name" value="MSMEG_6728_fam"/>
    <property type="match status" value="1"/>
</dbReference>
<reference evidence="2" key="1">
    <citation type="submission" date="2022-06" db="EMBL/GenBank/DDBJ databases">
        <title>Genomic Encyclopedia of Archaeal and Bacterial Type Strains, Phase II (KMG-II): from individual species to whole genera.</title>
        <authorList>
            <person name="Goeker M."/>
        </authorList>
    </citation>
    <scope>NUCLEOTIDE SEQUENCE</scope>
    <source>
        <strain evidence="2">DSM 43935</strain>
    </source>
</reference>
<feature type="region of interest" description="Disordered" evidence="1">
    <location>
        <begin position="230"/>
        <end position="251"/>
    </location>
</feature>
<dbReference type="EMBL" id="JAMTCK010000007">
    <property type="protein sequence ID" value="MCP2166483.1"/>
    <property type="molecule type" value="Genomic_DNA"/>
</dbReference>
<evidence type="ECO:0000313" key="2">
    <source>
        <dbReference type="EMBL" id="MCP2166483.1"/>
    </source>
</evidence>
<dbReference type="InterPro" id="IPR004260">
    <property type="entry name" value="Pyr-dimer_DNA_glycosylase"/>
</dbReference>
<proteinExistence type="predicted"/>
<sequence>MQTFLPAPHFAESARLLDSRRLGKQRVEVAQILRAVVWPRYGWKHHPAVRMWRGFVPALVSYGVAVCDEWRARGHADAMRGQLLDYTGGVEPRWVDCLREGLLPPWLGSPALHTSHRSALLRKQPEHYRPLFGDLPDDLPYVWPRPVYPSWPLRRPVPGQALEPEQAARLAGVDSLTDREWAVVHDLHAGRDATLSVRGLAEDRRTTSPGHAVARQPVGTDPVSAAALARDSATGVDTVDGSAHDPAEADSEHTDIDLVVLVAGWSTPGLTAWRGGAPRLPAESTSLAEPVAARRIGQRAGTVSRSVARPPSPEDLAAMRAEADLPAEFRFFRSGQPLPRPVDRFGLVVLDRVATGRRPAVAAPVLTIT</sequence>
<feature type="compositionally biased region" description="Basic and acidic residues" evidence="1">
    <location>
        <begin position="242"/>
        <end position="251"/>
    </location>
</feature>
<dbReference type="RefSeq" id="WP_253772397.1">
    <property type="nucleotide sequence ID" value="NZ_JAMTCK010000007.1"/>
</dbReference>
<gene>
    <name evidence="2" type="ORF">LX83_003351</name>
</gene>
<evidence type="ECO:0000256" key="1">
    <source>
        <dbReference type="SAM" id="MobiDB-lite"/>
    </source>
</evidence>
<dbReference type="Pfam" id="PF03013">
    <property type="entry name" value="Pyr_excise"/>
    <property type="match status" value="1"/>
</dbReference>
<organism evidence="2 3">
    <name type="scientific">Goodfellowiella coeruleoviolacea</name>
    <dbReference type="NCBI Taxonomy" id="334858"/>
    <lineage>
        <taxon>Bacteria</taxon>
        <taxon>Bacillati</taxon>
        <taxon>Actinomycetota</taxon>
        <taxon>Actinomycetes</taxon>
        <taxon>Pseudonocardiales</taxon>
        <taxon>Pseudonocardiaceae</taxon>
        <taxon>Goodfellowiella</taxon>
    </lineage>
</organism>
<comment type="caution">
    <text evidence="2">The sequence shown here is derived from an EMBL/GenBank/DDBJ whole genome shotgun (WGS) entry which is preliminary data.</text>
</comment>
<dbReference type="AlphaFoldDB" id="A0AAE3GHZ1"/>
<keyword evidence="3" id="KW-1185">Reference proteome</keyword>
<evidence type="ECO:0000313" key="3">
    <source>
        <dbReference type="Proteomes" id="UP001206128"/>
    </source>
</evidence>
<name>A0AAE3GHZ1_9PSEU</name>
<protein>
    <recommendedName>
        <fullName evidence="4">Cytoplasmic protein</fullName>
    </recommendedName>
</protein>
<accession>A0AAE3GHZ1</accession>